<evidence type="ECO:0000313" key="4">
    <source>
        <dbReference type="Proteomes" id="UP000234328"/>
    </source>
</evidence>
<dbReference type="Gene3D" id="2.40.320.10">
    <property type="entry name" value="Hypothetical Protein Pfu-838710-001"/>
    <property type="match status" value="1"/>
</dbReference>
<dbReference type="Pfam" id="PF05235">
    <property type="entry name" value="CHAD"/>
    <property type="match status" value="1"/>
</dbReference>
<dbReference type="SUPFAM" id="SSF55154">
    <property type="entry name" value="CYTH-like phosphatases"/>
    <property type="match status" value="1"/>
</dbReference>
<dbReference type="GO" id="GO:0050355">
    <property type="term" value="F:inorganic triphosphate phosphatase activity"/>
    <property type="evidence" value="ECO:0007669"/>
    <property type="project" value="InterPro"/>
</dbReference>
<dbReference type="SMART" id="SM00880">
    <property type="entry name" value="CHAD"/>
    <property type="match status" value="1"/>
</dbReference>
<evidence type="ECO:0000313" key="3">
    <source>
        <dbReference type="EMBL" id="PLC52291.1"/>
    </source>
</evidence>
<reference evidence="3 4" key="1">
    <citation type="submission" date="2017-10" db="EMBL/GenBank/DDBJ databases">
        <title>Two draft genome sequences of Pusillimonas sp. strains isolated from a nitrate- and radionuclide-contaminated groundwater in Russia.</title>
        <authorList>
            <person name="Grouzdev D.S."/>
            <person name="Tourova T.P."/>
            <person name="Goeva M.A."/>
            <person name="Babich T.L."/>
            <person name="Sokolova D.S."/>
            <person name="Abdullin R."/>
            <person name="Poltaraus A.B."/>
            <person name="Toshchakov S.V."/>
            <person name="Nazina T.N."/>
        </authorList>
    </citation>
    <scope>NUCLEOTIDE SEQUENCE [LARGE SCALE GENOMIC DNA]</scope>
    <source>
        <strain evidence="3 4">JR1/69-2-13</strain>
    </source>
</reference>
<dbReference type="PROSITE" id="PS51708">
    <property type="entry name" value="CHAD"/>
    <property type="match status" value="1"/>
</dbReference>
<dbReference type="Gene3D" id="1.40.20.10">
    <property type="entry name" value="CHAD domain"/>
    <property type="match status" value="1"/>
</dbReference>
<dbReference type="InterPro" id="IPR038186">
    <property type="entry name" value="CHAD_dom_sf"/>
</dbReference>
<feature type="domain" description="CYTH" evidence="1">
    <location>
        <begin position="1"/>
        <end position="193"/>
    </location>
</feature>
<evidence type="ECO:0000259" key="1">
    <source>
        <dbReference type="PROSITE" id="PS51707"/>
    </source>
</evidence>
<dbReference type="Pfam" id="PF01928">
    <property type="entry name" value="CYTH"/>
    <property type="match status" value="1"/>
</dbReference>
<sequence length="506" mass="57327">MLERELKFYVPPHKRAALERRLRKNGATDLLLHACYFDTPEHELAKRKIALRVRKEGELWVQTIKTPGPDELSRIEINHPRPGPTLDLGLYKGTLVEDMLAGLEHPLTLLYETQVHRLVFKMDCDDNEVELAYDQGVIKSGALELPLCELELELVRGEVASLFKLAAQWLRKYGLILDLRSKAERGDALARIATPTGSTNPAAQAAPWPQLFKPRRAGPIVLTSDLSMQQAYQRCATDCMNQIIRNTTLLATTENVEAMGSPHVEYVHQIRVGIRRIRSCWRFFGKWLVLNESQLGKELRNYFSKFGQIRDSDIIHLTIAPRLAAAGMPDSTLPPRADADSTSALAASPQFQSVLLTLLQHLTDAKLALRKPEKTEIKLGKALTKRLNKRIHALGEKGAHFSQFPIEEQHRLRKQVKGLRYSMEFSGTLLAERRLARLREALTTLQHTLGDLNDLYIADDFYQSLIATQPQAHFAVGWLRAMQEQKKAEAQADFIRLRNVGHLKKA</sequence>
<dbReference type="InterPro" id="IPR033469">
    <property type="entry name" value="CYTH-like_dom_sf"/>
</dbReference>
<accession>A0A2N4UB91</accession>
<organism evidence="3 4">
    <name type="scientific">Pollutimonas nitritireducens</name>
    <dbReference type="NCBI Taxonomy" id="2045209"/>
    <lineage>
        <taxon>Bacteria</taxon>
        <taxon>Pseudomonadati</taxon>
        <taxon>Pseudomonadota</taxon>
        <taxon>Betaproteobacteria</taxon>
        <taxon>Burkholderiales</taxon>
        <taxon>Alcaligenaceae</taxon>
        <taxon>Pollutimonas</taxon>
    </lineage>
</organism>
<dbReference type="InterPro" id="IPR039013">
    <property type="entry name" value="YgiF"/>
</dbReference>
<dbReference type="OrthoDB" id="3034217at2"/>
<dbReference type="EMBL" id="PDNV01000014">
    <property type="protein sequence ID" value="PLC52291.1"/>
    <property type="molecule type" value="Genomic_DNA"/>
</dbReference>
<feature type="domain" description="CHAD" evidence="2">
    <location>
        <begin position="225"/>
        <end position="506"/>
    </location>
</feature>
<dbReference type="GO" id="GO:0046872">
    <property type="term" value="F:metal ion binding"/>
    <property type="evidence" value="ECO:0007669"/>
    <property type="project" value="TreeGrafter"/>
</dbReference>
<keyword evidence="4" id="KW-1185">Reference proteome</keyword>
<proteinExistence type="predicted"/>
<gene>
    <name evidence="3" type="ORF">CR155_18725</name>
</gene>
<dbReference type="RefSeq" id="WP_102071563.1">
    <property type="nucleotide sequence ID" value="NZ_PDNV01000014.1"/>
</dbReference>
<dbReference type="CDD" id="cd07756">
    <property type="entry name" value="CYTH-like_Pase_CHAD"/>
    <property type="match status" value="1"/>
</dbReference>
<dbReference type="PANTHER" id="PTHR39569:SF1">
    <property type="entry name" value="INORGANIC TRIPHOSPHATASE"/>
    <property type="match status" value="1"/>
</dbReference>
<dbReference type="Proteomes" id="UP000234328">
    <property type="component" value="Unassembled WGS sequence"/>
</dbReference>
<dbReference type="SMART" id="SM01118">
    <property type="entry name" value="CYTH"/>
    <property type="match status" value="1"/>
</dbReference>
<protein>
    <submittedName>
        <fullName evidence="3">Inorganic triphosphatase</fullName>
    </submittedName>
</protein>
<dbReference type="InterPro" id="IPR007899">
    <property type="entry name" value="CHAD_dom"/>
</dbReference>
<dbReference type="PANTHER" id="PTHR39569">
    <property type="entry name" value="INORGANIC TRIPHOSPHATASE"/>
    <property type="match status" value="1"/>
</dbReference>
<dbReference type="AlphaFoldDB" id="A0A2N4UB91"/>
<evidence type="ECO:0000259" key="2">
    <source>
        <dbReference type="PROSITE" id="PS51708"/>
    </source>
</evidence>
<comment type="caution">
    <text evidence="3">The sequence shown here is derived from an EMBL/GenBank/DDBJ whole genome shotgun (WGS) entry which is preliminary data.</text>
</comment>
<dbReference type="PROSITE" id="PS51707">
    <property type="entry name" value="CYTH"/>
    <property type="match status" value="1"/>
</dbReference>
<dbReference type="InterPro" id="IPR023577">
    <property type="entry name" value="CYTH_domain"/>
</dbReference>
<name>A0A2N4UB91_9BURK</name>